<name>A0ACA9R5A1_9GLOM</name>
<evidence type="ECO:0000313" key="1">
    <source>
        <dbReference type="EMBL" id="CAG8776839.1"/>
    </source>
</evidence>
<feature type="non-terminal residue" evidence="1">
    <location>
        <position position="63"/>
    </location>
</feature>
<dbReference type="EMBL" id="CAJVPT010068651">
    <property type="protein sequence ID" value="CAG8776839.1"/>
    <property type="molecule type" value="Genomic_DNA"/>
</dbReference>
<feature type="non-terminal residue" evidence="1">
    <location>
        <position position="1"/>
    </location>
</feature>
<keyword evidence="2" id="KW-1185">Reference proteome</keyword>
<organism evidence="1 2">
    <name type="scientific">Acaulospora colombiana</name>
    <dbReference type="NCBI Taxonomy" id="27376"/>
    <lineage>
        <taxon>Eukaryota</taxon>
        <taxon>Fungi</taxon>
        <taxon>Fungi incertae sedis</taxon>
        <taxon>Mucoromycota</taxon>
        <taxon>Glomeromycotina</taxon>
        <taxon>Glomeromycetes</taxon>
        <taxon>Diversisporales</taxon>
        <taxon>Acaulosporaceae</taxon>
        <taxon>Acaulospora</taxon>
    </lineage>
</organism>
<dbReference type="Proteomes" id="UP000789525">
    <property type="component" value="Unassembled WGS sequence"/>
</dbReference>
<evidence type="ECO:0000313" key="2">
    <source>
        <dbReference type="Proteomes" id="UP000789525"/>
    </source>
</evidence>
<reference evidence="1" key="1">
    <citation type="submission" date="2021-06" db="EMBL/GenBank/DDBJ databases">
        <authorList>
            <person name="Kallberg Y."/>
            <person name="Tangrot J."/>
            <person name="Rosling A."/>
        </authorList>
    </citation>
    <scope>NUCLEOTIDE SEQUENCE</scope>
    <source>
        <strain evidence="1">CL356</strain>
    </source>
</reference>
<comment type="caution">
    <text evidence="1">The sequence shown here is derived from an EMBL/GenBank/DDBJ whole genome shotgun (WGS) entry which is preliminary data.</text>
</comment>
<accession>A0ACA9R5A1</accession>
<gene>
    <name evidence="1" type="ORF">ACOLOM_LOCUS14135</name>
</gene>
<proteinExistence type="predicted"/>
<sequence length="63" mass="7337">LIKDAEVDPWNRGLYEGRLYLNWYRKLGYIPTQITPIMGYAFCQCSRTLEYAANDYAISLVAK</sequence>
<protein>
    <submittedName>
        <fullName evidence="1">9067_t:CDS:1</fullName>
    </submittedName>
</protein>